<dbReference type="Proteomes" id="UP000663891">
    <property type="component" value="Unassembled WGS sequence"/>
</dbReference>
<comment type="caution">
    <text evidence="4">The sequence shown here is derived from an EMBL/GenBank/DDBJ whole genome shotgun (WGS) entry which is preliminary data.</text>
</comment>
<evidence type="ECO:0000259" key="3">
    <source>
        <dbReference type="PROSITE" id="PS51186"/>
    </source>
</evidence>
<proteinExistence type="predicted"/>
<dbReference type="PANTHER" id="PTHR43877">
    <property type="entry name" value="AMINOALKYLPHOSPHONATE N-ACETYLTRANSFERASE-RELATED-RELATED"/>
    <property type="match status" value="1"/>
</dbReference>
<dbReference type="CDD" id="cd04301">
    <property type="entry name" value="NAT_SF"/>
    <property type="match status" value="2"/>
</dbReference>
<dbReference type="AlphaFoldDB" id="A0A813N6V7"/>
<dbReference type="InterPro" id="IPR000182">
    <property type="entry name" value="GNAT_dom"/>
</dbReference>
<dbReference type="GO" id="GO:0016747">
    <property type="term" value="F:acyltransferase activity, transferring groups other than amino-acyl groups"/>
    <property type="evidence" value="ECO:0007669"/>
    <property type="project" value="InterPro"/>
</dbReference>
<dbReference type="Gene3D" id="3.40.630.30">
    <property type="match status" value="2"/>
</dbReference>
<evidence type="ECO:0000313" key="5">
    <source>
        <dbReference type="EMBL" id="CAF3725691.1"/>
    </source>
</evidence>
<evidence type="ECO:0000256" key="1">
    <source>
        <dbReference type="ARBA" id="ARBA00022679"/>
    </source>
</evidence>
<dbReference type="Proteomes" id="UP000663881">
    <property type="component" value="Unassembled WGS sequence"/>
</dbReference>
<dbReference type="EMBL" id="CAJNON010000001">
    <property type="protein sequence ID" value="CAF0733577.1"/>
    <property type="molecule type" value="Genomic_DNA"/>
</dbReference>
<name>A0A813N6V7_9BILA</name>
<protein>
    <recommendedName>
        <fullName evidence="3">N-acetyltransferase domain-containing protein</fullName>
    </recommendedName>
</protein>
<feature type="domain" description="N-acetyltransferase" evidence="3">
    <location>
        <begin position="161"/>
        <end position="309"/>
    </location>
</feature>
<accession>A0A813N6V7</accession>
<dbReference type="PANTHER" id="PTHR43877:SF2">
    <property type="entry name" value="AMINOALKYLPHOSPHONATE N-ACETYLTRANSFERASE-RELATED"/>
    <property type="match status" value="1"/>
</dbReference>
<dbReference type="InterPro" id="IPR050832">
    <property type="entry name" value="Bact_Acetyltransf"/>
</dbReference>
<reference evidence="4" key="1">
    <citation type="submission" date="2021-02" db="EMBL/GenBank/DDBJ databases">
        <authorList>
            <person name="Nowell W R."/>
        </authorList>
    </citation>
    <scope>NUCLEOTIDE SEQUENCE</scope>
</reference>
<gene>
    <name evidence="5" type="ORF">OKA104_LOCUS14150</name>
    <name evidence="4" type="ORF">VCS650_LOCUS170</name>
</gene>
<keyword evidence="2" id="KW-0012">Acyltransferase</keyword>
<sequence length="309" mass="35322">MSQDTIVSFDENILQLPSCLAIHAQLRPSLNRFVLKDYVHHIQKLCQTNQSHICGIIRKNQSETIVLALAFYRIHPTTYDTIRFEVHDLVVDEKERNHGLGTQLFQYLIKQSKECGAPSLVLQCDLTNTKAHGFFFRHNLAISSFGFAVKTMNLLENPSHIKVMDITDSSDDKQLLIQAQDVFLQLRPNLSSDQNTYIGQIHHICQTGPARIIVAISNDEKKDILGLAVYRISNNIKYSKHIYCDDLITDENKRSLGVGQSLINFMKNEATKLGLSLIALDSGCQRGRAHKFYHRQGFHIDQFEFTLFY</sequence>
<dbReference type="EMBL" id="CAJOAY010000736">
    <property type="protein sequence ID" value="CAF3725691.1"/>
    <property type="molecule type" value="Genomic_DNA"/>
</dbReference>
<feature type="domain" description="N-acetyltransferase" evidence="3">
    <location>
        <begin position="4"/>
        <end position="169"/>
    </location>
</feature>
<evidence type="ECO:0000256" key="2">
    <source>
        <dbReference type="ARBA" id="ARBA00023315"/>
    </source>
</evidence>
<evidence type="ECO:0000313" key="4">
    <source>
        <dbReference type="EMBL" id="CAF0733577.1"/>
    </source>
</evidence>
<dbReference type="InterPro" id="IPR016181">
    <property type="entry name" value="Acyl_CoA_acyltransferase"/>
</dbReference>
<keyword evidence="1" id="KW-0808">Transferase</keyword>
<evidence type="ECO:0000313" key="6">
    <source>
        <dbReference type="Proteomes" id="UP000663891"/>
    </source>
</evidence>
<organism evidence="4 6">
    <name type="scientific">Adineta steineri</name>
    <dbReference type="NCBI Taxonomy" id="433720"/>
    <lineage>
        <taxon>Eukaryota</taxon>
        <taxon>Metazoa</taxon>
        <taxon>Spiralia</taxon>
        <taxon>Gnathifera</taxon>
        <taxon>Rotifera</taxon>
        <taxon>Eurotatoria</taxon>
        <taxon>Bdelloidea</taxon>
        <taxon>Adinetida</taxon>
        <taxon>Adinetidae</taxon>
        <taxon>Adineta</taxon>
    </lineage>
</organism>
<dbReference type="SUPFAM" id="SSF55729">
    <property type="entry name" value="Acyl-CoA N-acyltransferases (Nat)"/>
    <property type="match status" value="2"/>
</dbReference>
<dbReference type="PROSITE" id="PS51186">
    <property type="entry name" value="GNAT"/>
    <property type="match status" value="2"/>
</dbReference>
<dbReference type="OrthoDB" id="7305308at2759"/>
<dbReference type="Pfam" id="PF00583">
    <property type="entry name" value="Acetyltransf_1"/>
    <property type="match status" value="2"/>
</dbReference>